<evidence type="ECO:0000313" key="2">
    <source>
        <dbReference type="Proteomes" id="UP000050898"/>
    </source>
</evidence>
<protein>
    <submittedName>
        <fullName evidence="1">Uncharacterized protein</fullName>
    </submittedName>
</protein>
<dbReference type="Proteomes" id="UP000050898">
    <property type="component" value="Unassembled WGS sequence"/>
</dbReference>
<comment type="caution">
    <text evidence="1">The sequence shown here is derived from an EMBL/GenBank/DDBJ whole genome shotgun (WGS) entry which is preliminary data.</text>
</comment>
<sequence>MKKYLIKELVLRHRWRDLIKVKTHEIHGHGRNKAGDMAVFYFGDKIKINLELLDSNKYLTPHVYKLFFDYGEQIDLSKNVINCTYRHYVNMDADVEVYDVEQGSPFRYKKKSDKVIINYLSEHFGYYNSSTREVKFETLEQLYTDVVEKEKYPIIKVLEDTDREKLYKQMLTDIDSKTSKLESRKTEIMSMWEEGDFLNG</sequence>
<proteinExistence type="predicted"/>
<keyword evidence="2" id="KW-1185">Reference proteome</keyword>
<name>A0A0R2E1H3_9LACO</name>
<accession>A0A0R2E1H3</accession>
<dbReference type="AlphaFoldDB" id="A0A0R2E1H3"/>
<dbReference type="EMBL" id="AYYH01000027">
    <property type="protein sequence ID" value="KRN09398.1"/>
    <property type="molecule type" value="Genomic_DNA"/>
</dbReference>
<dbReference type="PATRIC" id="fig|1046596.6.peg.1203"/>
<reference evidence="1 2" key="1">
    <citation type="journal article" date="2015" name="Genome Announc.">
        <title>Expanding the biotechnology potential of lactobacilli through comparative genomics of 213 strains and associated genera.</title>
        <authorList>
            <person name="Sun Z."/>
            <person name="Harris H.M."/>
            <person name="McCann A."/>
            <person name="Guo C."/>
            <person name="Argimon S."/>
            <person name="Zhang W."/>
            <person name="Yang X."/>
            <person name="Jeffery I.B."/>
            <person name="Cooney J.C."/>
            <person name="Kagawa T.F."/>
            <person name="Liu W."/>
            <person name="Song Y."/>
            <person name="Salvetti E."/>
            <person name="Wrobel A."/>
            <person name="Rasinkangas P."/>
            <person name="Parkhill J."/>
            <person name="Rea M.C."/>
            <person name="O'Sullivan O."/>
            <person name="Ritari J."/>
            <person name="Douillard F.P."/>
            <person name="Paul Ross R."/>
            <person name="Yang R."/>
            <person name="Briner A.E."/>
            <person name="Felis G.E."/>
            <person name="de Vos W.M."/>
            <person name="Barrangou R."/>
            <person name="Klaenhammer T.R."/>
            <person name="Caufield P.W."/>
            <person name="Cui Y."/>
            <person name="Zhang H."/>
            <person name="O'Toole P.W."/>
        </authorList>
    </citation>
    <scope>NUCLEOTIDE SEQUENCE [LARGE SCALE GENOMIC DNA]</scope>
    <source>
        <strain evidence="1 2">DSM 20444</strain>
    </source>
</reference>
<evidence type="ECO:0000313" key="1">
    <source>
        <dbReference type="EMBL" id="KRN09398.1"/>
    </source>
</evidence>
<gene>
    <name evidence="1" type="ORF">FD00_GL001121</name>
</gene>
<organism evidence="1 2">
    <name type="scientific">Liquorilactobacillus mali KCTC 3596 = DSM 20444</name>
    <dbReference type="NCBI Taxonomy" id="1046596"/>
    <lineage>
        <taxon>Bacteria</taxon>
        <taxon>Bacillati</taxon>
        <taxon>Bacillota</taxon>
        <taxon>Bacilli</taxon>
        <taxon>Lactobacillales</taxon>
        <taxon>Lactobacillaceae</taxon>
        <taxon>Liquorilactobacillus</taxon>
    </lineage>
</organism>